<dbReference type="CDD" id="cd16449">
    <property type="entry name" value="RING-HC"/>
    <property type="match status" value="1"/>
</dbReference>
<dbReference type="SUPFAM" id="SSF57850">
    <property type="entry name" value="RING/U-box"/>
    <property type="match status" value="1"/>
</dbReference>
<dbReference type="SMART" id="SM00184">
    <property type="entry name" value="RING"/>
    <property type="match status" value="1"/>
</dbReference>
<evidence type="ECO:0000256" key="1">
    <source>
        <dbReference type="SAM" id="MobiDB-lite"/>
    </source>
</evidence>
<dbReference type="Pfam" id="PF13920">
    <property type="entry name" value="zf-C3HC4_3"/>
    <property type="match status" value="1"/>
</dbReference>
<dbReference type="InterPro" id="IPR017907">
    <property type="entry name" value="Znf_RING_CS"/>
</dbReference>
<reference evidence="2" key="2">
    <citation type="submission" date="2022-06" db="UniProtKB">
        <authorList>
            <consortium name="EnsemblMetazoa"/>
        </authorList>
    </citation>
    <scope>IDENTIFICATION</scope>
    <source>
        <strain evidence="2">PS312</strain>
    </source>
</reference>
<keyword evidence="3" id="KW-1185">Reference proteome</keyword>
<name>A0A2A6CUI0_PRIPA</name>
<accession>A0A2A6CUI0</accession>
<evidence type="ECO:0000313" key="2">
    <source>
        <dbReference type="EnsemblMetazoa" id="PPA09580.1"/>
    </source>
</evidence>
<sequence>MEQPWNNQPDEEASLPLAYDSFLMPPVDPDALLMPPPPIPPMDAFHHDSEFEPPQLVSQVAQPQFDLVQFLAHVPPELQFEYIPPEGYTFFPRQQSENPVMSEMEMDMKFQSLVHEYYYLHHLDRHFENEFITRISFFMDKISECHNQKARFHGLFLTRMENLKLEIGEEGREAELWRIFKQEEWEEEESNAREEGVLIPPQDMTIEEEGDKEKEEDTTNEDGNEEIYDWGGTQIESNRCENNLVDNYEIMLTDSQIPINLLNQSLDSLIREDQEETEEKILRYDYELSDEELSEHKKDDNKLELKEREALDIGVQTDHPPQSRNSFLMKRLVILQEMEDSFDQQYPNMVLHHNFGNNLEDAFILPPEVVQLTVARKPMELEHLILQLDKLEEWIDKTLVQAHNNREFHAKQGLRIHEEQQINKEDEAIRKKTHEEKVAAKEKRIAVQKEIDEKPESRALRYSRICPVCWDENLPRRVALRRCGHILCYQCAERMTDLDTLEVSCPECRRESRYIELFERPIDREQDESSPAKRGFDLGLDSSNSHSQFSWSMLQYQ</sequence>
<dbReference type="Proteomes" id="UP000005239">
    <property type="component" value="Unassembled WGS sequence"/>
</dbReference>
<dbReference type="AlphaFoldDB" id="A0A2A6CUI0"/>
<dbReference type="PROSITE" id="PS00518">
    <property type="entry name" value="ZF_RING_1"/>
    <property type="match status" value="1"/>
</dbReference>
<dbReference type="Gene3D" id="3.30.40.10">
    <property type="entry name" value="Zinc/RING finger domain, C3HC4 (zinc finger)"/>
    <property type="match status" value="1"/>
</dbReference>
<evidence type="ECO:0000313" key="3">
    <source>
        <dbReference type="Proteomes" id="UP000005239"/>
    </source>
</evidence>
<dbReference type="PROSITE" id="PS50089">
    <property type="entry name" value="ZF_RING_2"/>
    <property type="match status" value="1"/>
</dbReference>
<protein>
    <submittedName>
        <fullName evidence="2">RING-type domain-containing protein</fullName>
    </submittedName>
</protein>
<dbReference type="PANTHER" id="PTHR16450:SF1">
    <property type="entry name" value="PROTEIN CBG12045"/>
    <property type="match status" value="1"/>
</dbReference>
<accession>A0A8R1U8H9</accession>
<dbReference type="InterPro" id="IPR001841">
    <property type="entry name" value="Znf_RING"/>
</dbReference>
<organism evidence="2 3">
    <name type="scientific">Pristionchus pacificus</name>
    <name type="common">Parasitic nematode worm</name>
    <dbReference type="NCBI Taxonomy" id="54126"/>
    <lineage>
        <taxon>Eukaryota</taxon>
        <taxon>Metazoa</taxon>
        <taxon>Ecdysozoa</taxon>
        <taxon>Nematoda</taxon>
        <taxon>Chromadorea</taxon>
        <taxon>Rhabditida</taxon>
        <taxon>Rhabditina</taxon>
        <taxon>Diplogasteromorpha</taxon>
        <taxon>Diplogasteroidea</taxon>
        <taxon>Neodiplogasteridae</taxon>
        <taxon>Pristionchus</taxon>
    </lineage>
</organism>
<dbReference type="PANTHER" id="PTHR16450">
    <property type="entry name" value="RING FINGER PROTEIN 186"/>
    <property type="match status" value="1"/>
</dbReference>
<dbReference type="InterPro" id="IPR013083">
    <property type="entry name" value="Znf_RING/FYVE/PHD"/>
</dbReference>
<proteinExistence type="predicted"/>
<gene>
    <name evidence="2" type="primary">WBGene00099134</name>
</gene>
<feature type="compositionally biased region" description="Acidic residues" evidence="1">
    <location>
        <begin position="218"/>
        <end position="228"/>
    </location>
</feature>
<reference evidence="3" key="1">
    <citation type="journal article" date="2008" name="Nat. Genet.">
        <title>The Pristionchus pacificus genome provides a unique perspective on nematode lifestyle and parasitism.</title>
        <authorList>
            <person name="Dieterich C."/>
            <person name="Clifton S.W."/>
            <person name="Schuster L.N."/>
            <person name="Chinwalla A."/>
            <person name="Delehaunty K."/>
            <person name="Dinkelacker I."/>
            <person name="Fulton L."/>
            <person name="Fulton R."/>
            <person name="Godfrey J."/>
            <person name="Minx P."/>
            <person name="Mitreva M."/>
            <person name="Roeseler W."/>
            <person name="Tian H."/>
            <person name="Witte H."/>
            <person name="Yang S.P."/>
            <person name="Wilson R.K."/>
            <person name="Sommer R.J."/>
        </authorList>
    </citation>
    <scope>NUCLEOTIDE SEQUENCE [LARGE SCALE GENOMIC DNA]</scope>
    <source>
        <strain evidence="3">PS312</strain>
    </source>
</reference>
<dbReference type="EnsemblMetazoa" id="PPA09580.1">
    <property type="protein sequence ID" value="PPA09580.1"/>
    <property type="gene ID" value="WBGene00099134"/>
</dbReference>
<feature type="region of interest" description="Disordered" evidence="1">
    <location>
        <begin position="205"/>
        <end position="228"/>
    </location>
</feature>